<gene>
    <name evidence="1" type="ORF">LCGC14_0691920</name>
</gene>
<organism evidence="1">
    <name type="scientific">marine sediment metagenome</name>
    <dbReference type="NCBI Taxonomy" id="412755"/>
    <lineage>
        <taxon>unclassified sequences</taxon>
        <taxon>metagenomes</taxon>
        <taxon>ecological metagenomes</taxon>
    </lineage>
</organism>
<dbReference type="AlphaFoldDB" id="A0A0F9QQ35"/>
<accession>A0A0F9QQ35</accession>
<proteinExistence type="predicted"/>
<dbReference type="EMBL" id="LAZR01001444">
    <property type="protein sequence ID" value="KKN44559.1"/>
    <property type="molecule type" value="Genomic_DNA"/>
</dbReference>
<reference evidence="1" key="1">
    <citation type="journal article" date="2015" name="Nature">
        <title>Complex archaea that bridge the gap between prokaryotes and eukaryotes.</title>
        <authorList>
            <person name="Spang A."/>
            <person name="Saw J.H."/>
            <person name="Jorgensen S.L."/>
            <person name="Zaremba-Niedzwiedzka K."/>
            <person name="Martijn J."/>
            <person name="Lind A.E."/>
            <person name="van Eijk R."/>
            <person name="Schleper C."/>
            <person name="Guy L."/>
            <person name="Ettema T.J."/>
        </authorList>
    </citation>
    <scope>NUCLEOTIDE SEQUENCE</scope>
</reference>
<evidence type="ECO:0000313" key="1">
    <source>
        <dbReference type="EMBL" id="KKN44559.1"/>
    </source>
</evidence>
<comment type="caution">
    <text evidence="1">The sequence shown here is derived from an EMBL/GenBank/DDBJ whole genome shotgun (WGS) entry which is preliminary data.</text>
</comment>
<sequence length="74" mass="9173">MFPIKEYFSRHFEIIKLNEMLKSKFNEEIDCILKGAIEELIEHKYLKYRKNQYKLTWNAEIKEKEILLELKEIH</sequence>
<name>A0A0F9QQ35_9ZZZZ</name>
<protein>
    <submittedName>
        <fullName evidence="1">Uncharacterized protein</fullName>
    </submittedName>
</protein>